<organism evidence="1 2">
    <name type="scientific">Lentinus brumalis</name>
    <dbReference type="NCBI Taxonomy" id="2498619"/>
    <lineage>
        <taxon>Eukaryota</taxon>
        <taxon>Fungi</taxon>
        <taxon>Dikarya</taxon>
        <taxon>Basidiomycota</taxon>
        <taxon>Agaricomycotina</taxon>
        <taxon>Agaricomycetes</taxon>
        <taxon>Polyporales</taxon>
        <taxon>Polyporaceae</taxon>
        <taxon>Lentinus</taxon>
    </lineage>
</organism>
<dbReference type="Proteomes" id="UP000256964">
    <property type="component" value="Unassembled WGS sequence"/>
</dbReference>
<name>A0A371DE88_9APHY</name>
<dbReference type="EMBL" id="KZ857397">
    <property type="protein sequence ID" value="RDX50875.1"/>
    <property type="molecule type" value="Genomic_DNA"/>
</dbReference>
<evidence type="ECO:0000313" key="1">
    <source>
        <dbReference type="EMBL" id="RDX50875.1"/>
    </source>
</evidence>
<evidence type="ECO:0000313" key="2">
    <source>
        <dbReference type="Proteomes" id="UP000256964"/>
    </source>
</evidence>
<proteinExistence type="predicted"/>
<gene>
    <name evidence="1" type="ORF">OH76DRAFT_369192</name>
</gene>
<sequence>MAYGRCPPTRVVGKASRYARRGLARGREVACISFRRPPRTSPKRAVASVSSRTPEGGVPVWVSKSVSSLPALIRDVQGEIYFATHVRTLVFVHLILHTSIAPHMGSCPPEAAQVTPVSDDLATV</sequence>
<accession>A0A371DE88</accession>
<protein>
    <submittedName>
        <fullName evidence="1">Uncharacterized protein</fullName>
    </submittedName>
</protein>
<reference evidence="1 2" key="1">
    <citation type="journal article" date="2018" name="Biotechnol. Biofuels">
        <title>Integrative visual omics of the white-rot fungus Polyporus brumalis exposes the biotechnological potential of its oxidative enzymes for delignifying raw plant biomass.</title>
        <authorList>
            <person name="Miyauchi S."/>
            <person name="Rancon A."/>
            <person name="Drula E."/>
            <person name="Hage H."/>
            <person name="Chaduli D."/>
            <person name="Favel A."/>
            <person name="Grisel S."/>
            <person name="Henrissat B."/>
            <person name="Herpoel-Gimbert I."/>
            <person name="Ruiz-Duenas F.J."/>
            <person name="Chevret D."/>
            <person name="Hainaut M."/>
            <person name="Lin J."/>
            <person name="Wang M."/>
            <person name="Pangilinan J."/>
            <person name="Lipzen A."/>
            <person name="Lesage-Meessen L."/>
            <person name="Navarro D."/>
            <person name="Riley R."/>
            <person name="Grigoriev I.V."/>
            <person name="Zhou S."/>
            <person name="Raouche S."/>
            <person name="Rosso M.N."/>
        </authorList>
    </citation>
    <scope>NUCLEOTIDE SEQUENCE [LARGE SCALE GENOMIC DNA]</scope>
    <source>
        <strain evidence="1 2">BRFM 1820</strain>
    </source>
</reference>
<dbReference type="AlphaFoldDB" id="A0A371DE88"/>
<keyword evidence="2" id="KW-1185">Reference proteome</keyword>